<reference evidence="1" key="1">
    <citation type="submission" date="2020-10" db="EMBL/GenBank/DDBJ databases">
        <authorList>
            <person name="Gilroy R."/>
        </authorList>
    </citation>
    <scope>NUCLEOTIDE SEQUENCE</scope>
    <source>
        <strain evidence="1">17213</strain>
    </source>
</reference>
<sequence>MLAEALEIKGLVELIENSGIQFLDYKFSIDWSDKSLSPVTQGRFAYNGAEPPVRFAPTDDPQLLFDPRTGKEISISDAEGQTDKTIKMQESAALFDGVWFPVPFFNNNNHQLTGPTNWVRARVFKVSAEPSPDNPDKTIEHYRITYAVDTTTSTQQPGDAYYLPCEGDVQAGSNFELCKDYVKLCKFIDKDARGNSFADSWCQSVYQDLAPERLRNLRKSQCAERILNKEHIMHYLNMLALLQHLPEFKLNELHLIGFDRNQTGGRRQVSLVLDIGNSRSCGLLFEEGDDSTTTLKARRLMLRDFNAPHEVYAEPFQSRVEFSKPDFDYDGNSAKSGHIQAFSWPSVARVGTEAAKLAAMRCGNEGRTGLTSPKRYLWSTDPITSNDWNFNPFSYLIKSEGLQEKRRNNHEPVWSQSVSRFMCSSGNTFFNPAPDDTIAYIKAQFSKKSMMTFMLLEIFAQTLMQINSLEYRLKTDSKDLPRCLKNVILTYPPAMSLQEKKLFHSCAEDALGILWKSMNYDRSAPYVKPAESTDIYPDLPKLYLDWNEAEGAQIVYLYNETQEIFGGNGSKFLQFIRRADADGRFMEHAQNPEDNIIARFASIDIGGGTTDLTIRDYAFPRGRAESEAQIVAAELLRDGFKIAGDDILRDIINDTIVEKLEQIFREHGLSTGNLTNVIGNSGEGSDENIRTLRQQVTQRIFMPVALRIMFHLEQSFTPGLGIPRGIKVRGSIADFLLGSEVNPVVDKDPNIEKPAAALRSLDDISEVLAFINGDKGLGHYLKDGFKLEDMELEVDLSAMNQDFASGLGFNLCKQLDYLCEVIAMYRCDVLLLTGRPSKISGIRSFFAQRLNLSPARIISMHQYQCSGSWYPFATAGGRIGDPKSTAAVGAMLSFVRREYFSPVNFRYFSPIKKTNTMRFVGVTDDNNKMENPLYRLGSLEAKNQVRTQTPDDFEDAGAPEEITYVRCSLNRESGQYESLKQDLEAAFEVMLPANLGYKQFSSRRFDALPLYRLEIITDPELALKKNKDHVTLRSVELDGSNPEAFFAMTDKLSSVRKGGGNTHDQNIVNFVVAARQEIEGLKTQSTLQAAQNLTAQKDALRTQLMGQLEAEMNAFSASLQPVGGLKKLFGGGQKKQEEQIAKKRTELTQKYGALFDSQCAALEAARKDAGADELPPRIRAVLRKCRNQIDEELRRMVEEKLQRFRREVIGRNQSVELSLKPVSDAIISGSGDKEQVVSFEIDNAAAAGMSDLGGLIDLRLYTVTKLDENYWVDTGAVMN</sequence>
<dbReference type="Pfam" id="PF07520">
    <property type="entry name" value="SrfB"/>
    <property type="match status" value="1"/>
</dbReference>
<dbReference type="AlphaFoldDB" id="A0A9D9GTP7"/>
<protein>
    <submittedName>
        <fullName evidence="1">Virulence factor SrfB</fullName>
    </submittedName>
</protein>
<comment type="caution">
    <text evidence="1">The sequence shown here is derived from an EMBL/GenBank/DDBJ whole genome shotgun (WGS) entry which is preliminary data.</text>
</comment>
<proteinExistence type="predicted"/>
<gene>
    <name evidence="1" type="ORF">IAB19_07390</name>
</gene>
<evidence type="ECO:0000313" key="1">
    <source>
        <dbReference type="EMBL" id="MBO8416184.1"/>
    </source>
</evidence>
<dbReference type="EMBL" id="JADINH010000155">
    <property type="protein sequence ID" value="MBO8416184.1"/>
    <property type="molecule type" value="Genomic_DNA"/>
</dbReference>
<name>A0A9D9GTP7_9GAMM</name>
<organism evidence="1 2">
    <name type="scientific">Candidatus Avisuccinivibrio stercorigallinarum</name>
    <dbReference type="NCBI Taxonomy" id="2840704"/>
    <lineage>
        <taxon>Bacteria</taxon>
        <taxon>Pseudomonadati</taxon>
        <taxon>Pseudomonadota</taxon>
        <taxon>Gammaproteobacteria</taxon>
        <taxon>Aeromonadales</taxon>
        <taxon>Succinivibrionaceae</taxon>
        <taxon>Succinivibrionaceae incertae sedis</taxon>
        <taxon>Candidatus Avisuccinivibrio</taxon>
    </lineage>
</organism>
<reference evidence="1" key="2">
    <citation type="journal article" date="2021" name="PeerJ">
        <title>Extensive microbial diversity within the chicken gut microbiome revealed by metagenomics and culture.</title>
        <authorList>
            <person name="Gilroy R."/>
            <person name="Ravi A."/>
            <person name="Getino M."/>
            <person name="Pursley I."/>
            <person name="Horton D.L."/>
            <person name="Alikhan N.F."/>
            <person name="Baker D."/>
            <person name="Gharbi K."/>
            <person name="Hall N."/>
            <person name="Watson M."/>
            <person name="Adriaenssens E.M."/>
            <person name="Foster-Nyarko E."/>
            <person name="Jarju S."/>
            <person name="Secka A."/>
            <person name="Antonio M."/>
            <person name="Oren A."/>
            <person name="Chaudhuri R.R."/>
            <person name="La Ragione R."/>
            <person name="Hildebrand F."/>
            <person name="Pallen M.J."/>
        </authorList>
    </citation>
    <scope>NUCLEOTIDE SEQUENCE</scope>
    <source>
        <strain evidence="1">17213</strain>
    </source>
</reference>
<dbReference type="Proteomes" id="UP000823631">
    <property type="component" value="Unassembled WGS sequence"/>
</dbReference>
<evidence type="ECO:0000313" key="2">
    <source>
        <dbReference type="Proteomes" id="UP000823631"/>
    </source>
</evidence>
<accession>A0A9D9GTP7</accession>
<dbReference type="InterPro" id="IPR009216">
    <property type="entry name" value="Virulence_factor_SrfB"/>
</dbReference>